<proteinExistence type="predicted"/>
<dbReference type="InterPro" id="IPR025296">
    <property type="entry name" value="DUF4158"/>
</dbReference>
<keyword evidence="3" id="KW-1185">Reference proteome</keyword>
<dbReference type="OrthoDB" id="3698941at2"/>
<protein>
    <recommendedName>
        <fullName evidence="1">DUF4158 domain-containing protein</fullName>
    </recommendedName>
</protein>
<dbReference type="AlphaFoldDB" id="A0A1G9R693"/>
<name>A0A1G9R693_9ACTN</name>
<accession>A0A1G9R693</accession>
<reference evidence="2 3" key="1">
    <citation type="submission" date="2016-10" db="EMBL/GenBank/DDBJ databases">
        <authorList>
            <person name="de Groot N.N."/>
        </authorList>
    </citation>
    <scope>NUCLEOTIDE SEQUENCE [LARGE SCALE GENOMIC DNA]</scope>
    <source>
        <strain evidence="2 3">CGMCC 4.5681</strain>
    </source>
</reference>
<dbReference type="Pfam" id="PF13700">
    <property type="entry name" value="DUF4158"/>
    <property type="match status" value="1"/>
</dbReference>
<evidence type="ECO:0000259" key="1">
    <source>
        <dbReference type="Pfam" id="PF13700"/>
    </source>
</evidence>
<dbReference type="STRING" id="683260.SAMN05421874_14329"/>
<sequence>MKHPPMHIDELVEHWTILDEERDLIAGKRDATRLGFVILLKFYTPHDRFPRGRSELPDDVVQHVAKQVQVPASELGFYEWSGSTIEYHRSQIRTAPGLSHLHDRGRHQAGWLAGREHRARRASA</sequence>
<evidence type="ECO:0000313" key="3">
    <source>
        <dbReference type="Proteomes" id="UP000198683"/>
    </source>
</evidence>
<gene>
    <name evidence="2" type="ORF">SAMN05421874_14329</name>
</gene>
<feature type="domain" description="DUF4158" evidence="1">
    <location>
        <begin position="9"/>
        <end position="108"/>
    </location>
</feature>
<dbReference type="Proteomes" id="UP000198683">
    <property type="component" value="Unassembled WGS sequence"/>
</dbReference>
<dbReference type="EMBL" id="FNFB01000043">
    <property type="protein sequence ID" value="SDM18641.1"/>
    <property type="molecule type" value="Genomic_DNA"/>
</dbReference>
<organism evidence="2 3">
    <name type="scientific">Nonomuraea maritima</name>
    <dbReference type="NCBI Taxonomy" id="683260"/>
    <lineage>
        <taxon>Bacteria</taxon>
        <taxon>Bacillati</taxon>
        <taxon>Actinomycetota</taxon>
        <taxon>Actinomycetes</taxon>
        <taxon>Streptosporangiales</taxon>
        <taxon>Streptosporangiaceae</taxon>
        <taxon>Nonomuraea</taxon>
    </lineage>
</organism>
<evidence type="ECO:0000313" key="2">
    <source>
        <dbReference type="EMBL" id="SDM18641.1"/>
    </source>
</evidence>